<gene>
    <name evidence="9" type="ORF">CEE37_07470</name>
</gene>
<feature type="transmembrane region" description="Helical" evidence="7">
    <location>
        <begin position="164"/>
        <end position="188"/>
    </location>
</feature>
<sequence>MTLWYSLILVVILTLVGLFGSQVNGLQPLFGIVLPYIALVTFIIGIIMKVLKWAKSPVPFRIPTTCGQAKSLPWIKNDNLESPSNTISVIGRMILEILFFRSLFRNTRMEIKEGSKVVYASTKFLWMAGMAFHYTFLVILLRHFRFFVDPTPQFVIWIQNLDGFFQVGLPIFYLTDMVFLAAVSYLLLRRLADSKIRYISLAGDYFPLLLLLAIGTTGFLMRHFTKVDLIGVKELTVGLLSLQPVIPDGIGSLFFLHLFLVSCLLAYFPFSKLMHMAGVFLSPTRNLANNNRMKQHVNPWNYDVKLHPYEEYEDEFREVMRGAGLPLDRDPEEEKK</sequence>
<dbReference type="GO" id="GO:0016491">
    <property type="term" value="F:oxidoreductase activity"/>
    <property type="evidence" value="ECO:0007669"/>
    <property type="project" value="UniProtKB-KW"/>
</dbReference>
<feature type="transmembrane region" description="Helical" evidence="7">
    <location>
        <begin position="33"/>
        <end position="51"/>
    </location>
</feature>
<evidence type="ECO:0000256" key="4">
    <source>
        <dbReference type="ARBA" id="ARBA00022989"/>
    </source>
</evidence>
<evidence type="ECO:0000313" key="9">
    <source>
        <dbReference type="EMBL" id="TKJ40795.1"/>
    </source>
</evidence>
<evidence type="ECO:0000313" key="10">
    <source>
        <dbReference type="Proteomes" id="UP000319619"/>
    </source>
</evidence>
<proteinExistence type="predicted"/>
<dbReference type="Gene3D" id="1.20.950.20">
    <property type="entry name" value="Transmembrane di-heme cytochromes, Chain C"/>
    <property type="match status" value="1"/>
</dbReference>
<evidence type="ECO:0000256" key="7">
    <source>
        <dbReference type="SAM" id="Phobius"/>
    </source>
</evidence>
<dbReference type="Proteomes" id="UP000319619">
    <property type="component" value="Unassembled WGS sequence"/>
</dbReference>
<protein>
    <submittedName>
        <fullName evidence="9">Menaquinol oxidoreductase</fullName>
    </submittedName>
</protein>
<evidence type="ECO:0000256" key="2">
    <source>
        <dbReference type="ARBA" id="ARBA00022475"/>
    </source>
</evidence>
<comment type="caution">
    <text evidence="9">The sequence shown here is derived from an EMBL/GenBank/DDBJ whole genome shotgun (WGS) entry which is preliminary data.</text>
</comment>
<dbReference type="AlphaFoldDB" id="A0A532V0Q8"/>
<evidence type="ECO:0000256" key="1">
    <source>
        <dbReference type="ARBA" id="ARBA00004651"/>
    </source>
</evidence>
<dbReference type="InterPro" id="IPR023234">
    <property type="entry name" value="NarG-like_domain"/>
</dbReference>
<organism evidence="9 10">
    <name type="scientific">candidate division LCP-89 bacterium B3_LCP</name>
    <dbReference type="NCBI Taxonomy" id="2012998"/>
    <lineage>
        <taxon>Bacteria</taxon>
        <taxon>Pseudomonadati</taxon>
        <taxon>Bacteria division LCP-89</taxon>
    </lineage>
</organism>
<reference evidence="9 10" key="1">
    <citation type="submission" date="2017-06" db="EMBL/GenBank/DDBJ databases">
        <title>Novel microbial phyla capable of carbon fixation and sulfur reduction in deep-sea sediments.</title>
        <authorList>
            <person name="Huang J."/>
            <person name="Baker B."/>
            <person name="Wang Y."/>
        </authorList>
    </citation>
    <scope>NUCLEOTIDE SEQUENCE [LARGE SCALE GENOMIC DNA]</scope>
    <source>
        <strain evidence="9">B3_LCP</strain>
    </source>
</reference>
<comment type="subcellular location">
    <subcellularLocation>
        <location evidence="1">Cell membrane</location>
        <topology evidence="1">Multi-pass membrane protein</topology>
    </subcellularLocation>
</comment>
<accession>A0A532V0Q8</accession>
<feature type="transmembrane region" description="Helical" evidence="7">
    <location>
        <begin position="124"/>
        <end position="144"/>
    </location>
</feature>
<keyword evidence="4 7" id="KW-1133">Transmembrane helix</keyword>
<feature type="transmembrane region" description="Helical" evidence="7">
    <location>
        <begin position="208"/>
        <end position="225"/>
    </location>
</feature>
<dbReference type="SUPFAM" id="SSF103501">
    <property type="entry name" value="Respiratory nitrate reductase 1 gamma chain"/>
    <property type="match status" value="1"/>
</dbReference>
<evidence type="ECO:0000256" key="3">
    <source>
        <dbReference type="ARBA" id="ARBA00022692"/>
    </source>
</evidence>
<keyword evidence="3 7" id="KW-0812">Transmembrane</keyword>
<evidence type="ECO:0000256" key="6">
    <source>
        <dbReference type="ARBA" id="ARBA00023136"/>
    </source>
</evidence>
<dbReference type="EMBL" id="NJBN01000004">
    <property type="protein sequence ID" value="TKJ40795.1"/>
    <property type="molecule type" value="Genomic_DNA"/>
</dbReference>
<keyword evidence="2" id="KW-1003">Cell membrane</keyword>
<dbReference type="Pfam" id="PF02665">
    <property type="entry name" value="Nitrate_red_gam"/>
    <property type="match status" value="1"/>
</dbReference>
<evidence type="ECO:0000259" key="8">
    <source>
        <dbReference type="Pfam" id="PF02665"/>
    </source>
</evidence>
<keyword evidence="5" id="KW-0560">Oxidoreductase</keyword>
<keyword evidence="6 7" id="KW-0472">Membrane</keyword>
<name>A0A532V0Q8_UNCL8</name>
<feature type="transmembrane region" description="Helical" evidence="7">
    <location>
        <begin position="245"/>
        <end position="268"/>
    </location>
</feature>
<dbReference type="InterPro" id="IPR047660">
    <property type="entry name" value="DsrM"/>
</dbReference>
<feature type="domain" description="NarG-like" evidence="8">
    <location>
        <begin position="104"/>
        <end position="277"/>
    </location>
</feature>
<dbReference type="NCBIfam" id="NF038037">
    <property type="entry name" value="cytob_DsrM"/>
    <property type="match status" value="1"/>
</dbReference>
<dbReference type="InterPro" id="IPR036197">
    <property type="entry name" value="NarG-like_sf"/>
</dbReference>
<evidence type="ECO:0000256" key="5">
    <source>
        <dbReference type="ARBA" id="ARBA00023002"/>
    </source>
</evidence>
<dbReference type="GO" id="GO:0005886">
    <property type="term" value="C:plasma membrane"/>
    <property type="evidence" value="ECO:0007669"/>
    <property type="project" value="UniProtKB-SubCell"/>
</dbReference>
<feature type="transmembrane region" description="Helical" evidence="7">
    <location>
        <begin position="6"/>
        <end position="26"/>
    </location>
</feature>